<dbReference type="EMBL" id="QPJS01000003">
    <property type="protein sequence ID" value="RCX03228.1"/>
    <property type="molecule type" value="Genomic_DNA"/>
</dbReference>
<keyword evidence="1" id="KW-1133">Transmembrane helix</keyword>
<keyword evidence="1" id="KW-0812">Transmembrane</keyword>
<proteinExistence type="predicted"/>
<dbReference type="InterPro" id="IPR010293">
    <property type="entry name" value="Sbt_1"/>
</dbReference>
<reference evidence="2 3" key="1">
    <citation type="submission" date="2018-07" db="EMBL/GenBank/DDBJ databases">
        <title>Genomic Encyclopedia of Type Strains, Phase IV (KMG-IV): sequencing the most valuable type-strain genomes for metagenomic binning, comparative biology and taxonomic classification.</title>
        <authorList>
            <person name="Goeker M."/>
        </authorList>
    </citation>
    <scope>NUCLEOTIDE SEQUENCE [LARGE SCALE GENOMIC DNA]</scope>
    <source>
        <strain evidence="2 3">DSM 21410</strain>
    </source>
</reference>
<feature type="transmembrane region" description="Helical" evidence="1">
    <location>
        <begin position="6"/>
        <end position="24"/>
    </location>
</feature>
<evidence type="ECO:0000256" key="1">
    <source>
        <dbReference type="SAM" id="Phobius"/>
    </source>
</evidence>
<evidence type="ECO:0008006" key="4">
    <source>
        <dbReference type="Google" id="ProtNLM"/>
    </source>
</evidence>
<feature type="transmembrane region" description="Helical" evidence="1">
    <location>
        <begin position="60"/>
        <end position="81"/>
    </location>
</feature>
<dbReference type="PANTHER" id="PTHR40400">
    <property type="entry name" value="SLR1512 PROTEIN"/>
    <property type="match status" value="1"/>
</dbReference>
<gene>
    <name evidence="2" type="ORF">DES35_103109</name>
</gene>
<feature type="transmembrane region" description="Helical" evidence="1">
    <location>
        <begin position="256"/>
        <end position="275"/>
    </location>
</feature>
<comment type="caution">
    <text evidence="2">The sequence shown here is derived from an EMBL/GenBank/DDBJ whole genome shotgun (WGS) entry which is preliminary data.</text>
</comment>
<feature type="transmembrane region" description="Helical" evidence="1">
    <location>
        <begin position="227"/>
        <end position="250"/>
    </location>
</feature>
<dbReference type="Proteomes" id="UP000253517">
    <property type="component" value="Unassembled WGS sequence"/>
</dbReference>
<protein>
    <recommendedName>
        <fullName evidence="4">Permease</fullName>
    </recommendedName>
</protein>
<dbReference type="PANTHER" id="PTHR40400:SF1">
    <property type="entry name" value="SLR1512 PROTEIN"/>
    <property type="match status" value="1"/>
</dbReference>
<evidence type="ECO:0000313" key="2">
    <source>
        <dbReference type="EMBL" id="RCX03228.1"/>
    </source>
</evidence>
<dbReference type="RefSeq" id="WP_114366293.1">
    <property type="nucleotide sequence ID" value="NZ_BHZF01000003.1"/>
</dbReference>
<evidence type="ECO:0000313" key="3">
    <source>
        <dbReference type="Proteomes" id="UP000253517"/>
    </source>
</evidence>
<accession>A0A369A4A1</accession>
<dbReference type="AlphaFoldDB" id="A0A369A4A1"/>
<dbReference type="Pfam" id="PF05982">
    <property type="entry name" value="Sbt_1"/>
    <property type="match status" value="1"/>
</dbReference>
<sequence>MNIEQFLNPIILFFFLGVLAHFVKSDFQLPQSITKFISYYLLMSIGLKGGYELHENPITIQVLLILISSLAGSLLIGWYVFHFFRKRTDIENAAGIASTYGSVSAVTFITAVSFLEQHEISYGGYMVAALALLELPAIIQGIFFVRKNQPDQQLGLSALIVDTLTHGSVFILLGSVLIGAISDHDLMEDIKPFTHSIFKGMLCFFLMDLGIVAGHRMSFLPRLGKRVIVFGLIAPLVHAIAFILVGRLVGASPGDAYLMGILGGGASYIAVPAAFRTAVPEADPGIYVPLALGITFPVNILFGIPLYYQIVQWLWQ</sequence>
<keyword evidence="3" id="KW-1185">Reference proteome</keyword>
<feature type="transmembrane region" description="Helical" evidence="1">
    <location>
        <begin position="93"/>
        <end position="114"/>
    </location>
</feature>
<organism evidence="2 3">
    <name type="scientific">Schleiferia thermophila</name>
    <dbReference type="NCBI Taxonomy" id="884107"/>
    <lineage>
        <taxon>Bacteria</taxon>
        <taxon>Pseudomonadati</taxon>
        <taxon>Bacteroidota</taxon>
        <taxon>Flavobacteriia</taxon>
        <taxon>Flavobacteriales</taxon>
        <taxon>Schleiferiaceae</taxon>
        <taxon>Schleiferia</taxon>
    </lineage>
</organism>
<feature type="transmembrane region" description="Helical" evidence="1">
    <location>
        <begin position="156"/>
        <end position="181"/>
    </location>
</feature>
<feature type="transmembrane region" description="Helical" evidence="1">
    <location>
        <begin position="36"/>
        <end position="54"/>
    </location>
</feature>
<feature type="transmembrane region" description="Helical" evidence="1">
    <location>
        <begin position="120"/>
        <end position="144"/>
    </location>
</feature>
<feature type="transmembrane region" description="Helical" evidence="1">
    <location>
        <begin position="193"/>
        <end position="215"/>
    </location>
</feature>
<keyword evidence="1" id="KW-0472">Membrane</keyword>
<feature type="transmembrane region" description="Helical" evidence="1">
    <location>
        <begin position="287"/>
        <end position="308"/>
    </location>
</feature>
<name>A0A369A4A1_9FLAO</name>